<dbReference type="PROSITE" id="PS50005">
    <property type="entry name" value="TPR"/>
    <property type="match status" value="1"/>
</dbReference>
<accession>A0ABD2QGD7</accession>
<evidence type="ECO:0000256" key="1">
    <source>
        <dbReference type="ARBA" id="ARBA00022737"/>
    </source>
</evidence>
<proteinExistence type="predicted"/>
<evidence type="ECO:0000313" key="5">
    <source>
        <dbReference type="Proteomes" id="UP001626550"/>
    </source>
</evidence>
<gene>
    <name evidence="4" type="ORF">Ciccas_002747</name>
</gene>
<dbReference type="EMBL" id="JBJKFK010000225">
    <property type="protein sequence ID" value="KAL3318601.1"/>
    <property type="molecule type" value="Genomic_DNA"/>
</dbReference>
<comment type="caution">
    <text evidence="4">The sequence shown here is derived from an EMBL/GenBank/DDBJ whole genome shotgun (WGS) entry which is preliminary data.</text>
</comment>
<organism evidence="4 5">
    <name type="scientific">Cichlidogyrus casuarinus</name>
    <dbReference type="NCBI Taxonomy" id="1844966"/>
    <lineage>
        <taxon>Eukaryota</taxon>
        <taxon>Metazoa</taxon>
        <taxon>Spiralia</taxon>
        <taxon>Lophotrochozoa</taxon>
        <taxon>Platyhelminthes</taxon>
        <taxon>Monogenea</taxon>
        <taxon>Monopisthocotylea</taxon>
        <taxon>Dactylogyridea</taxon>
        <taxon>Ancyrocephalidae</taxon>
        <taxon>Cichlidogyrus</taxon>
    </lineage>
</organism>
<protein>
    <recommendedName>
        <fullName evidence="6">SGTA homodimerisation domain-containing protein</fullName>
    </recommendedName>
</protein>
<evidence type="ECO:0000313" key="4">
    <source>
        <dbReference type="EMBL" id="KAL3318601.1"/>
    </source>
</evidence>
<dbReference type="InterPro" id="IPR047150">
    <property type="entry name" value="SGT"/>
</dbReference>
<evidence type="ECO:0000256" key="2">
    <source>
        <dbReference type="ARBA" id="ARBA00022803"/>
    </source>
</evidence>
<evidence type="ECO:0008006" key="6">
    <source>
        <dbReference type="Google" id="ProtNLM"/>
    </source>
</evidence>
<dbReference type="SMART" id="SM00028">
    <property type="entry name" value="TPR"/>
    <property type="match status" value="1"/>
</dbReference>
<keyword evidence="5" id="KW-1185">Reference proteome</keyword>
<dbReference type="Pfam" id="PF07719">
    <property type="entry name" value="TPR_2"/>
    <property type="match status" value="1"/>
</dbReference>
<evidence type="ECO:0000256" key="3">
    <source>
        <dbReference type="PROSITE-ProRule" id="PRU00339"/>
    </source>
</evidence>
<sequence>MDKRKQEAVASFVKFLEQEMRTNKNDETVTESLEVNPYKVVKQCLETVYNVSEDTVATAPDLLPLFGAKETPTKVSLSPEQEKQAEDLKNLGNQAMKEEKFSEAVDKYTQAIQINSNNPVYLCNR</sequence>
<reference evidence="4 5" key="1">
    <citation type="submission" date="2024-11" db="EMBL/GenBank/DDBJ databases">
        <title>Adaptive evolution of stress response genes in parasites aligns with host niche diversity.</title>
        <authorList>
            <person name="Hahn C."/>
            <person name="Resl P."/>
        </authorList>
    </citation>
    <scope>NUCLEOTIDE SEQUENCE [LARGE SCALE GENOMIC DNA]</scope>
    <source>
        <strain evidence="4">EGGRZ-B1_66</strain>
        <tissue evidence="4">Body</tissue>
    </source>
</reference>
<dbReference type="InterPro" id="IPR013105">
    <property type="entry name" value="TPR_2"/>
</dbReference>
<dbReference type="InterPro" id="IPR019734">
    <property type="entry name" value="TPR_rpt"/>
</dbReference>
<dbReference type="AlphaFoldDB" id="A0ABD2QGD7"/>
<name>A0ABD2QGD7_9PLAT</name>
<dbReference type="InterPro" id="IPR011990">
    <property type="entry name" value="TPR-like_helical_dom_sf"/>
</dbReference>
<keyword evidence="2 3" id="KW-0802">TPR repeat</keyword>
<dbReference type="PANTHER" id="PTHR45831">
    <property type="entry name" value="LD24721P"/>
    <property type="match status" value="1"/>
</dbReference>
<keyword evidence="1" id="KW-0677">Repeat</keyword>
<dbReference type="SUPFAM" id="SSF48452">
    <property type="entry name" value="TPR-like"/>
    <property type="match status" value="1"/>
</dbReference>
<dbReference type="Proteomes" id="UP001626550">
    <property type="component" value="Unassembled WGS sequence"/>
</dbReference>
<dbReference type="Gene3D" id="1.25.40.10">
    <property type="entry name" value="Tetratricopeptide repeat domain"/>
    <property type="match status" value="1"/>
</dbReference>
<dbReference type="PANTHER" id="PTHR45831:SF2">
    <property type="entry name" value="LD24721P"/>
    <property type="match status" value="1"/>
</dbReference>
<feature type="repeat" description="TPR" evidence="3">
    <location>
        <begin position="85"/>
        <end position="118"/>
    </location>
</feature>
<dbReference type="Gene3D" id="1.20.5.420">
    <property type="entry name" value="Immunoglobulin FC, subunit C"/>
    <property type="match status" value="1"/>
</dbReference>